<reference evidence="9" key="1">
    <citation type="journal article" date="2019" name="Int. J. Syst. Evol. Microbiol.">
        <title>The Global Catalogue of Microorganisms (GCM) 10K type strain sequencing project: providing services to taxonomists for standard genome sequencing and annotation.</title>
        <authorList>
            <consortium name="The Broad Institute Genomics Platform"/>
            <consortium name="The Broad Institute Genome Sequencing Center for Infectious Disease"/>
            <person name="Wu L."/>
            <person name="Ma J."/>
        </authorList>
    </citation>
    <scope>NUCLEOTIDE SEQUENCE [LARGE SCALE GENOMIC DNA]</scope>
    <source>
        <strain evidence="9">KCTC 52416</strain>
    </source>
</reference>
<protein>
    <submittedName>
        <fullName evidence="8">RagB/SusD family nutrient uptake outer membrane protein</fullName>
    </submittedName>
</protein>
<dbReference type="Proteomes" id="UP001595526">
    <property type="component" value="Unassembled WGS sequence"/>
</dbReference>
<feature type="domain" description="SusD-like N-terminal" evidence="7">
    <location>
        <begin position="100"/>
        <end position="215"/>
    </location>
</feature>
<comment type="similarity">
    <text evidence="2">Belongs to the SusD family.</text>
</comment>
<dbReference type="PROSITE" id="PS51257">
    <property type="entry name" value="PROKAR_LIPOPROTEIN"/>
    <property type="match status" value="1"/>
</dbReference>
<comment type="subcellular location">
    <subcellularLocation>
        <location evidence="1">Cell outer membrane</location>
    </subcellularLocation>
</comment>
<dbReference type="Gene3D" id="1.25.40.390">
    <property type="match status" value="1"/>
</dbReference>
<keyword evidence="4" id="KW-0472">Membrane</keyword>
<dbReference type="EMBL" id="JBHRTA010000061">
    <property type="protein sequence ID" value="MFC3199842.1"/>
    <property type="molecule type" value="Genomic_DNA"/>
</dbReference>
<keyword evidence="5" id="KW-0998">Cell outer membrane</keyword>
<evidence type="ECO:0000313" key="9">
    <source>
        <dbReference type="Proteomes" id="UP001595526"/>
    </source>
</evidence>
<evidence type="ECO:0000256" key="4">
    <source>
        <dbReference type="ARBA" id="ARBA00023136"/>
    </source>
</evidence>
<dbReference type="Pfam" id="PF07980">
    <property type="entry name" value="SusD_RagB"/>
    <property type="match status" value="1"/>
</dbReference>
<evidence type="ECO:0000259" key="7">
    <source>
        <dbReference type="Pfam" id="PF14322"/>
    </source>
</evidence>
<keyword evidence="9" id="KW-1185">Reference proteome</keyword>
<comment type="caution">
    <text evidence="8">The sequence shown here is derived from an EMBL/GenBank/DDBJ whole genome shotgun (WGS) entry which is preliminary data.</text>
</comment>
<keyword evidence="3" id="KW-0732">Signal</keyword>
<feature type="domain" description="RagB/SusD" evidence="6">
    <location>
        <begin position="340"/>
        <end position="600"/>
    </location>
</feature>
<gene>
    <name evidence="8" type="ORF">ACFOET_19645</name>
</gene>
<name>A0ABV7JX71_9SPHI</name>
<dbReference type="SUPFAM" id="SSF48452">
    <property type="entry name" value="TPR-like"/>
    <property type="match status" value="1"/>
</dbReference>
<evidence type="ECO:0000256" key="1">
    <source>
        <dbReference type="ARBA" id="ARBA00004442"/>
    </source>
</evidence>
<evidence type="ECO:0000256" key="5">
    <source>
        <dbReference type="ARBA" id="ARBA00023237"/>
    </source>
</evidence>
<proteinExistence type="inferred from homology"/>
<evidence type="ECO:0000259" key="6">
    <source>
        <dbReference type="Pfam" id="PF07980"/>
    </source>
</evidence>
<dbReference type="InterPro" id="IPR033985">
    <property type="entry name" value="SusD-like_N"/>
</dbReference>
<dbReference type="InterPro" id="IPR011990">
    <property type="entry name" value="TPR-like_helical_dom_sf"/>
</dbReference>
<evidence type="ECO:0000256" key="3">
    <source>
        <dbReference type="ARBA" id="ARBA00022729"/>
    </source>
</evidence>
<dbReference type="Pfam" id="PF14322">
    <property type="entry name" value="SusD-like_3"/>
    <property type="match status" value="1"/>
</dbReference>
<dbReference type="InterPro" id="IPR012944">
    <property type="entry name" value="SusD_RagB_dom"/>
</dbReference>
<accession>A0ABV7JX71</accession>
<organism evidence="8 9">
    <name type="scientific">Parapedobacter deserti</name>
    <dbReference type="NCBI Taxonomy" id="1912957"/>
    <lineage>
        <taxon>Bacteria</taxon>
        <taxon>Pseudomonadati</taxon>
        <taxon>Bacteroidota</taxon>
        <taxon>Sphingobacteriia</taxon>
        <taxon>Sphingobacteriales</taxon>
        <taxon>Sphingobacteriaceae</taxon>
        <taxon>Parapedobacter</taxon>
    </lineage>
</organism>
<sequence length="615" mass="69608">MIKRYAATSIAGMMLMTGCSKNWLDPNPLSFYTPENTFVDAQGFESALAACEKVMFSEYNGDGMAALTEMILSDIAVEGTTDKAGPQMDIDISLLPDANLNSTDFTRVGWYWTNGYKAIQYANIIVSRIDQGIFGSEAERNRILGQAYFHRAYWYYKLVHQFGDVPFIPNEVTEARTDYYTTDRWDILVFLKQQLEWAYTVVPDAVDRGRVSKSAIGTLLIKINIALGEFDQAISIGREIVVTHPLMTQRFTPNATKPNTNLMHDLHSVEAKLDASNTEGLMYIVSYPGIQGSARSQLMRQLLPRIVGVTTPDGATGIVYTANVEPQYEINTTYGRGIGRARSTNYYQYTLWTDKERGDMRGVYNRDSWVSPADLRYNDPALKNRGNPYYGQHLIKNPAMSVEDSIRSWYQWPHFKTFVPDPLSADWFWGGETPMYIYRSAEVYLLIAEAHYWKGESALAAEALNVVRQRAGADALTAADVDIGAIVDERARELYFEENRHIELTRIAYTYAKTGKACEYFGRTYTLDRLSGPGGTGSNIKQEGYNFYYDWVTAKNNFYNKGIKHRWAEYKLSVHHILWPIPAAAINANTKGVINQNIGYPGAERNVPAKRLELE</sequence>
<evidence type="ECO:0000256" key="2">
    <source>
        <dbReference type="ARBA" id="ARBA00006275"/>
    </source>
</evidence>
<evidence type="ECO:0000313" key="8">
    <source>
        <dbReference type="EMBL" id="MFC3199842.1"/>
    </source>
</evidence>